<dbReference type="Proteomes" id="UP000887159">
    <property type="component" value="Unassembled WGS sequence"/>
</dbReference>
<dbReference type="EMBL" id="BMAU01021349">
    <property type="protein sequence ID" value="GFY18630.1"/>
    <property type="molecule type" value="Genomic_DNA"/>
</dbReference>
<gene>
    <name evidence="1" type="primary">NCL1_38401</name>
    <name evidence="1" type="ORF">TNCV_2398551</name>
</gene>
<accession>A0A8X6SWD7</accession>
<organism evidence="1 2">
    <name type="scientific">Trichonephila clavipes</name>
    <name type="common">Golden silk orbweaver</name>
    <name type="synonym">Nephila clavipes</name>
    <dbReference type="NCBI Taxonomy" id="2585209"/>
    <lineage>
        <taxon>Eukaryota</taxon>
        <taxon>Metazoa</taxon>
        <taxon>Ecdysozoa</taxon>
        <taxon>Arthropoda</taxon>
        <taxon>Chelicerata</taxon>
        <taxon>Arachnida</taxon>
        <taxon>Araneae</taxon>
        <taxon>Araneomorphae</taxon>
        <taxon>Entelegynae</taxon>
        <taxon>Araneoidea</taxon>
        <taxon>Nephilidae</taxon>
        <taxon>Trichonephila</taxon>
    </lineage>
</organism>
<keyword evidence="2" id="KW-1185">Reference proteome</keyword>
<sequence>MKKTAVNYNEVDKGRTQKKAITLIFPPRFSSKFSSSPPAFSKLNMKTYFCILIALCLVLLTVQAAEMGSRTRRQSDNLITLNIPRDLLDSLLKALLGEGGVGDLLKTILGGNGGGN</sequence>
<reference evidence="1" key="1">
    <citation type="submission" date="2020-08" db="EMBL/GenBank/DDBJ databases">
        <title>Multicomponent nature underlies the extraordinary mechanical properties of spider dragline silk.</title>
        <authorList>
            <person name="Kono N."/>
            <person name="Nakamura H."/>
            <person name="Mori M."/>
            <person name="Yoshida Y."/>
            <person name="Ohtoshi R."/>
            <person name="Malay A.D."/>
            <person name="Moran D.A.P."/>
            <person name="Tomita M."/>
            <person name="Numata K."/>
            <person name="Arakawa K."/>
        </authorList>
    </citation>
    <scope>NUCLEOTIDE SEQUENCE</scope>
</reference>
<proteinExistence type="predicted"/>
<evidence type="ECO:0000313" key="2">
    <source>
        <dbReference type="Proteomes" id="UP000887159"/>
    </source>
</evidence>
<name>A0A8X6SWD7_TRICX</name>
<comment type="caution">
    <text evidence="1">The sequence shown here is derived from an EMBL/GenBank/DDBJ whole genome shotgun (WGS) entry which is preliminary data.</text>
</comment>
<evidence type="ECO:0000313" key="1">
    <source>
        <dbReference type="EMBL" id="GFY18630.1"/>
    </source>
</evidence>
<protein>
    <submittedName>
        <fullName evidence="1">Uncharacterized protein</fullName>
    </submittedName>
</protein>
<dbReference type="AlphaFoldDB" id="A0A8X6SWD7"/>